<dbReference type="OrthoDB" id="67409at2"/>
<dbReference type="SUPFAM" id="SSF160904">
    <property type="entry name" value="Jann2411-like"/>
    <property type="match status" value="1"/>
</dbReference>
<name>F0RJY0_DEIPM</name>
<dbReference type="KEGG" id="dpt:Deipr_1487"/>
<organism evidence="1 2">
    <name type="scientific">Deinococcus proteolyticus (strain ATCC 35074 / DSM 20540 / JCM 6276 / NBRC 101906 / NCIMB 13154 / VKM Ac-1939 / CCM 2703 / MRP)</name>
    <dbReference type="NCBI Taxonomy" id="693977"/>
    <lineage>
        <taxon>Bacteria</taxon>
        <taxon>Thermotogati</taxon>
        <taxon>Deinococcota</taxon>
        <taxon>Deinococci</taxon>
        <taxon>Deinococcales</taxon>
        <taxon>Deinococcaceae</taxon>
        <taxon>Deinococcus</taxon>
    </lineage>
</organism>
<dbReference type="EMBL" id="CP002536">
    <property type="protein sequence ID" value="ADY26626.1"/>
    <property type="molecule type" value="Genomic_DNA"/>
</dbReference>
<protein>
    <recommendedName>
        <fullName evidence="3">Zinc finger CGNR domain-containing protein</fullName>
    </recommendedName>
</protein>
<dbReference type="STRING" id="693977.Deipr_1487"/>
<sequence>MNSDANSAGLFASWSMKGKVDIDLGGQVIIFSQPEATMDLFARPGGSEGHYRRRVEALLSLHAGSTADEWQAVAQELGPLFTVHPLHALFSQPELRESMDLWLKAGQDLRLMWSRIEKLTTASPDAWTQAEREEIGLQGLETAGADLDALSEDARRKLAEAYTPQEWASEAGEVVDGIGQQLNSWFRATPSRVVPLVNPETLQVELVVEQGIQALALMSVLLIRNDRSAFPRQCGRTGCTRITFMKGRRRFCSKACQEAAKSQRYRSRRAAQGE</sequence>
<gene>
    <name evidence="1" type="ordered locus">Deipr_1487</name>
</gene>
<evidence type="ECO:0000313" key="2">
    <source>
        <dbReference type="Proteomes" id="UP000007718"/>
    </source>
</evidence>
<keyword evidence="2" id="KW-1185">Reference proteome</keyword>
<dbReference type="HOGENOM" id="CLU_1014606_0_0_0"/>
<reference evidence="2" key="1">
    <citation type="submission" date="2011-02" db="EMBL/GenBank/DDBJ databases">
        <title>The complete sequence of chromosome of Deinococcus proteolyticus DSM 20540.</title>
        <authorList>
            <consortium name="US DOE Joint Genome Institute (JGI-PGF)"/>
            <person name="Lucas S."/>
            <person name="Copeland A."/>
            <person name="Lapidus A."/>
            <person name="Bruce D."/>
            <person name="Goodwin L."/>
            <person name="Pitluck S."/>
            <person name="Kyrpides N."/>
            <person name="Mavromatis K."/>
            <person name="Pagani I."/>
            <person name="Ivanova N."/>
            <person name="Ovchinnikova G."/>
            <person name="Zeytun A."/>
            <person name="Detter J.C."/>
            <person name="Han C."/>
            <person name="Land M."/>
            <person name="Hauser L."/>
            <person name="Markowitz V."/>
            <person name="Cheng J.-F."/>
            <person name="Hugenholtz P."/>
            <person name="Woyke T."/>
            <person name="Wu D."/>
            <person name="Pukall R."/>
            <person name="Steenblock K."/>
            <person name="Brambilla E."/>
            <person name="Klenk H.-P."/>
            <person name="Eisen J.A."/>
        </authorList>
    </citation>
    <scope>NUCLEOTIDE SEQUENCE [LARGE SCALE GENOMIC DNA]</scope>
    <source>
        <strain evidence="2">ATCC 35074 / DSM 20540 / JCM 6276 / NBRC 101906 / NCIMB 13154 / VKM Ac-1939 / CCM 2703 / MRP</strain>
    </source>
</reference>
<dbReference type="InterPro" id="IPR023286">
    <property type="entry name" value="ABATE_dom_sf"/>
</dbReference>
<evidence type="ECO:0008006" key="3">
    <source>
        <dbReference type="Google" id="ProtNLM"/>
    </source>
</evidence>
<dbReference type="RefSeq" id="WP_013615234.1">
    <property type="nucleotide sequence ID" value="NC_015161.1"/>
</dbReference>
<dbReference type="Proteomes" id="UP000007718">
    <property type="component" value="Chromosome"/>
</dbReference>
<dbReference type="AlphaFoldDB" id="F0RJY0"/>
<accession>F0RJY0</accession>
<dbReference type="Gene3D" id="1.10.3300.10">
    <property type="entry name" value="Jann2411-like domain"/>
    <property type="match status" value="1"/>
</dbReference>
<evidence type="ECO:0000313" key="1">
    <source>
        <dbReference type="EMBL" id="ADY26626.1"/>
    </source>
</evidence>
<reference evidence="1 2" key="2">
    <citation type="journal article" date="2012" name="Stand. Genomic Sci.">
        <title>Complete genome sequence of the orange-red pigmented, radioresistant Deinococcus proteolyticus type strain (MRP(T)).</title>
        <authorList>
            <person name="Copeland A."/>
            <person name="Zeytun A."/>
            <person name="Yassawong M."/>
            <person name="Nolan M."/>
            <person name="Lucas S."/>
            <person name="Hammon N."/>
            <person name="Deshpande S."/>
            <person name="Cheng J.F."/>
            <person name="Han C."/>
            <person name="Tapia R."/>
            <person name="Goodwin L.A."/>
            <person name="Pitluck S."/>
            <person name="Mavromatis K."/>
            <person name="Liolios K."/>
            <person name="Pagani I."/>
            <person name="Ivanova N."/>
            <person name="Mikhailova N."/>
            <person name="Pati A."/>
            <person name="Chen A."/>
            <person name="Palaniappan K."/>
            <person name="Land M."/>
            <person name="Hauser L."/>
            <person name="Jeffries C.D."/>
            <person name="Brambilla E.M."/>
            <person name="Rohde M."/>
            <person name="Sikorski J."/>
            <person name="Pukall R."/>
            <person name="Goker M."/>
            <person name="Detter J.C."/>
            <person name="Woyke T."/>
            <person name="Bristow J."/>
            <person name="Eisen J.A."/>
            <person name="Markowitz V."/>
            <person name="Hugenholtz P."/>
            <person name="Kyrpides N.C."/>
            <person name="Klenk H.P."/>
            <person name="Lapidus A."/>
        </authorList>
    </citation>
    <scope>NUCLEOTIDE SEQUENCE [LARGE SCALE GENOMIC DNA]</scope>
    <source>
        <strain evidence="2">ATCC 35074 / DSM 20540 / JCM 6276 / NBRC 101906 / NCIMB 13154 / VKM Ac-1939 / CCM 2703 / MRP</strain>
    </source>
</reference>
<proteinExistence type="predicted"/>